<protein>
    <submittedName>
        <fullName evidence="4">T9SS type A sorting domain-containing protein</fullName>
    </submittedName>
</protein>
<organism evidence="4 5">
    <name type="scientific">Profundicola chukchiensis</name>
    <dbReference type="NCBI Taxonomy" id="2961959"/>
    <lineage>
        <taxon>Bacteria</taxon>
        <taxon>Pseudomonadati</taxon>
        <taxon>Bacteroidota</taxon>
        <taxon>Flavobacteriia</taxon>
        <taxon>Flavobacteriales</taxon>
        <taxon>Weeksellaceae</taxon>
        <taxon>Profundicola</taxon>
    </lineage>
</organism>
<evidence type="ECO:0000259" key="3">
    <source>
        <dbReference type="Pfam" id="PF18962"/>
    </source>
</evidence>
<evidence type="ECO:0000256" key="1">
    <source>
        <dbReference type="ARBA" id="ARBA00022729"/>
    </source>
</evidence>
<dbReference type="RefSeq" id="WP_304419556.1">
    <property type="nucleotide sequence ID" value="NZ_JANCMU010000001.1"/>
</dbReference>
<evidence type="ECO:0000313" key="4">
    <source>
        <dbReference type="EMBL" id="MDG4944806.1"/>
    </source>
</evidence>
<dbReference type="NCBIfam" id="TIGR04183">
    <property type="entry name" value="Por_Secre_tail"/>
    <property type="match status" value="1"/>
</dbReference>
<accession>A0A9X4RTP4</accession>
<dbReference type="AlphaFoldDB" id="A0A9X4RTP4"/>
<dbReference type="Pfam" id="PF18962">
    <property type="entry name" value="Por_Secre_tail"/>
    <property type="match status" value="1"/>
</dbReference>
<proteinExistence type="predicted"/>
<dbReference type="InterPro" id="IPR026444">
    <property type="entry name" value="Secre_tail"/>
</dbReference>
<name>A0A9X4RTP4_9FLAO</name>
<dbReference type="EMBL" id="JANCMU010000001">
    <property type="protein sequence ID" value="MDG4944806.1"/>
    <property type="molecule type" value="Genomic_DNA"/>
</dbReference>
<feature type="chain" id="PRO_5040739139" evidence="2">
    <location>
        <begin position="21"/>
        <end position="487"/>
    </location>
</feature>
<sequence length="487" mass="55232">MFKIGSILLVIFCFSTSLHANSITYPCNSPTGFDIIRTSPSSASIYVDHPNYVYDIFIAVNGSAGANPNSNPTPGPNNDISGFPQTRNNLNPNYVYDVWIRRQCANSTSEWVGPVHVPLFQDQEICVNPTGFNAIRLSATSAMIEVDEPNETYDLFVSVNGLPGANPNSNPTPGNYNISNFPITRNNLAPNSYYDVWIRKVCSDNHSEWIGPIRIPIFAPTPPCNIPTELHGIRISETTAELSSYNLNNIYDLYVVISGEPGPEENREPNHRNYFNIRFPYILEGLNQNRAYDVYIRQNCGESQSNWSGPLYIPIYLANCPPPSLHELTIDRIDEYNVIFSGFDPAYYYEGSISRVGERFSQTPNYDMLRMRMPYTLNRLEPLEIYHIWFRTDCRNGKHSPWVGPSLISPFQSRMNLTITPNPAQNKVSIGSSKFTRFKILNMTGTLQFEYQLRNNEINIENLSPGQYIIQAQDHKGQVSSSRFIKK</sequence>
<evidence type="ECO:0000256" key="2">
    <source>
        <dbReference type="SAM" id="SignalP"/>
    </source>
</evidence>
<comment type="caution">
    <text evidence="4">The sequence shown here is derived from an EMBL/GenBank/DDBJ whole genome shotgun (WGS) entry which is preliminary data.</text>
</comment>
<keyword evidence="5" id="KW-1185">Reference proteome</keyword>
<feature type="signal peptide" evidence="2">
    <location>
        <begin position="1"/>
        <end position="20"/>
    </location>
</feature>
<gene>
    <name evidence="4" type="ORF">NMK71_00115</name>
</gene>
<keyword evidence="1 2" id="KW-0732">Signal</keyword>
<reference evidence="4" key="1">
    <citation type="submission" date="2022-07" db="EMBL/GenBank/DDBJ databases">
        <title>Description and genome-wide analysis of Profundicola chukchiensis gen. nov., sp. nov., marine bacteria isolated from bottom sediments of the Chukchi Sea.</title>
        <authorList>
            <person name="Romanenko L."/>
            <person name="Otstavnykh N."/>
            <person name="Kurilenko V."/>
            <person name="Eremeev V."/>
            <person name="Velansky P."/>
            <person name="Mikhailov V."/>
            <person name="Isaeva M."/>
        </authorList>
    </citation>
    <scope>NUCLEOTIDE SEQUENCE</scope>
    <source>
        <strain evidence="4">KMM 9713</strain>
    </source>
</reference>
<feature type="domain" description="Secretion system C-terminal sorting" evidence="3">
    <location>
        <begin position="421"/>
        <end position="484"/>
    </location>
</feature>
<dbReference type="Proteomes" id="UP001152599">
    <property type="component" value="Unassembled WGS sequence"/>
</dbReference>
<evidence type="ECO:0000313" key="5">
    <source>
        <dbReference type="Proteomes" id="UP001152599"/>
    </source>
</evidence>